<protein>
    <submittedName>
        <fullName evidence="2">Uncharacterized protein</fullName>
    </submittedName>
</protein>
<name>W2GAG0_PHYNI</name>
<dbReference type="VEuPathDB" id="FungiDB:PPTG_16274"/>
<accession>W2GAG0</accession>
<reference evidence="2" key="1">
    <citation type="submission" date="2013-11" db="EMBL/GenBank/DDBJ databases">
        <title>The Genome Sequence of Phytophthora parasitica CJ02B3.</title>
        <authorList>
            <consortium name="The Broad Institute Genomics Platform"/>
            <person name="Russ C."/>
            <person name="Tyler B."/>
            <person name="Panabieres F."/>
            <person name="Shan W."/>
            <person name="Tripathy S."/>
            <person name="Grunwald N."/>
            <person name="Machado M."/>
            <person name="Johnson C.S."/>
            <person name="Arredondo F."/>
            <person name="Hong C."/>
            <person name="Coffey M."/>
            <person name="Young S.K."/>
            <person name="Zeng Q."/>
            <person name="Gargeya S."/>
            <person name="Fitzgerald M."/>
            <person name="Abouelleil A."/>
            <person name="Alvarado L."/>
            <person name="Chapman S.B."/>
            <person name="Gainer-Dewar J."/>
            <person name="Goldberg J."/>
            <person name="Griggs A."/>
            <person name="Gujja S."/>
            <person name="Hansen M."/>
            <person name="Howarth C."/>
            <person name="Imamovic A."/>
            <person name="Ireland A."/>
            <person name="Larimer J."/>
            <person name="McCowan C."/>
            <person name="Murphy C."/>
            <person name="Pearson M."/>
            <person name="Poon T.W."/>
            <person name="Priest M."/>
            <person name="Roberts A."/>
            <person name="Saif S."/>
            <person name="Shea T."/>
            <person name="Sykes S."/>
            <person name="Wortman J."/>
            <person name="Nusbaum C."/>
            <person name="Birren B."/>
        </authorList>
    </citation>
    <scope>NUCLEOTIDE SEQUENCE [LARGE SCALE GENOMIC DNA]</scope>
    <source>
        <strain evidence="2">CJ02B3</strain>
    </source>
</reference>
<organism evidence="2">
    <name type="scientific">Phytophthora nicotianae</name>
    <name type="common">Potato buckeye rot agent</name>
    <name type="synonym">Phytophthora parasitica</name>
    <dbReference type="NCBI Taxonomy" id="4792"/>
    <lineage>
        <taxon>Eukaryota</taxon>
        <taxon>Sar</taxon>
        <taxon>Stramenopiles</taxon>
        <taxon>Oomycota</taxon>
        <taxon>Peronosporomycetes</taxon>
        <taxon>Peronosporales</taxon>
        <taxon>Peronosporaceae</taxon>
        <taxon>Phytophthora</taxon>
    </lineage>
</organism>
<evidence type="ECO:0000256" key="1">
    <source>
        <dbReference type="SAM" id="MobiDB-lite"/>
    </source>
</evidence>
<feature type="compositionally biased region" description="Low complexity" evidence="1">
    <location>
        <begin position="100"/>
        <end position="112"/>
    </location>
</feature>
<proteinExistence type="predicted"/>
<dbReference type="AlphaFoldDB" id="W2GAG0"/>
<gene>
    <name evidence="2" type="ORF">L915_14162</name>
</gene>
<feature type="compositionally biased region" description="Basic and acidic residues" evidence="1">
    <location>
        <begin position="76"/>
        <end position="90"/>
    </location>
</feature>
<dbReference type="EMBL" id="KI687770">
    <property type="protein sequence ID" value="ETK80063.1"/>
    <property type="molecule type" value="Genomic_DNA"/>
</dbReference>
<dbReference type="Proteomes" id="UP000053236">
    <property type="component" value="Unassembled WGS sequence"/>
</dbReference>
<evidence type="ECO:0000313" key="2">
    <source>
        <dbReference type="EMBL" id="ETK80063.1"/>
    </source>
</evidence>
<sequence length="320" mass="36409">MDYVGDLQRMRRELERMEITITEGELASTVLSNAVGVYSSVANEHTQRVSRLRSGYDKDQRVQDAVNLLLVAERTVREQQSRDRREERQGLQRHANLVTSRGGQHHQQSQQQRGGGKRRANNNGGNGGNKKHRSDEEIRKRREKIENATRSASLATSVAIGGRNAPNGSPPTERISGPWLDRCCAVSKTPRVWKIVAVLSFKMLLWNVLMQTGLRRTHCTLTLRASVRMVIAILQSILAMNCLLSLAETSRSAYYVLVTHNAKMRLLSTHRRRRRTTRMKTSVELVAYLLFVVCWRQQPTVIPKRYRPTRSSGSSAPERK</sequence>
<feature type="region of interest" description="Disordered" evidence="1">
    <location>
        <begin position="76"/>
        <end position="138"/>
    </location>
</feature>